<comment type="caution">
    <text evidence="2">The sequence shown here is derived from an EMBL/GenBank/DDBJ whole genome shotgun (WGS) entry which is preliminary data.</text>
</comment>
<keyword evidence="1" id="KW-0732">Signal</keyword>
<evidence type="ECO:0000313" key="2">
    <source>
        <dbReference type="EMBL" id="KAJ6992009.1"/>
    </source>
</evidence>
<dbReference type="EMBL" id="JAQIZT010000006">
    <property type="protein sequence ID" value="KAJ6992009.1"/>
    <property type="molecule type" value="Genomic_DNA"/>
</dbReference>
<dbReference type="AlphaFoldDB" id="A0AAD6QKI1"/>
<proteinExistence type="predicted"/>
<evidence type="ECO:0000256" key="1">
    <source>
        <dbReference type="ARBA" id="ARBA00022729"/>
    </source>
</evidence>
<reference evidence="2" key="1">
    <citation type="journal article" date="2023" name="Mol. Ecol. Resour.">
        <title>Chromosome-level genome assembly of a triploid poplar Populus alba 'Berolinensis'.</title>
        <authorList>
            <person name="Chen S."/>
            <person name="Yu Y."/>
            <person name="Wang X."/>
            <person name="Wang S."/>
            <person name="Zhang T."/>
            <person name="Zhou Y."/>
            <person name="He R."/>
            <person name="Meng N."/>
            <person name="Wang Y."/>
            <person name="Liu W."/>
            <person name="Liu Z."/>
            <person name="Liu J."/>
            <person name="Guo Q."/>
            <person name="Huang H."/>
            <person name="Sederoff R.R."/>
            <person name="Wang G."/>
            <person name="Qu G."/>
            <person name="Chen S."/>
        </authorList>
    </citation>
    <scope>NUCLEOTIDE SEQUENCE</scope>
    <source>
        <strain evidence="2">SC-2020</strain>
    </source>
</reference>
<accession>A0AAD6QKI1</accession>
<organism evidence="2 3">
    <name type="scientific">Populus alba x Populus x berolinensis</name>
    <dbReference type="NCBI Taxonomy" id="444605"/>
    <lineage>
        <taxon>Eukaryota</taxon>
        <taxon>Viridiplantae</taxon>
        <taxon>Streptophyta</taxon>
        <taxon>Embryophyta</taxon>
        <taxon>Tracheophyta</taxon>
        <taxon>Spermatophyta</taxon>
        <taxon>Magnoliopsida</taxon>
        <taxon>eudicotyledons</taxon>
        <taxon>Gunneridae</taxon>
        <taxon>Pentapetalae</taxon>
        <taxon>rosids</taxon>
        <taxon>fabids</taxon>
        <taxon>Malpighiales</taxon>
        <taxon>Salicaceae</taxon>
        <taxon>Saliceae</taxon>
        <taxon>Populus</taxon>
    </lineage>
</organism>
<name>A0AAD6QKI1_9ROSI</name>
<sequence length="226" mass="24188">MGGGAGVAPPEGVDRQKSIINNAALEKPPFLAFQWISVLLVSAYMEGELKMRGGDLMRPGRSCILSVAAIISSLLAVFSVTELFHLQADSEIGSRKPVFYKENNTNFARKLLQIPDAGSANRIGTACSKDGIDIVQGSTAPLPNGIPSYTVQILNVCVSGCSISNIHVSCGWFSSARLINPSVFRRIYYDDCLVNDGEPLGPGETLSFQYANSFLYPLSVSSVACC</sequence>
<dbReference type="Proteomes" id="UP001164929">
    <property type="component" value="Chromosome 6"/>
</dbReference>
<protein>
    <submittedName>
        <fullName evidence="2">Uncharacterized protein</fullName>
    </submittedName>
</protein>
<dbReference type="GO" id="GO:0001709">
    <property type="term" value="P:cell fate determination"/>
    <property type="evidence" value="ECO:0007669"/>
    <property type="project" value="TreeGrafter"/>
</dbReference>
<keyword evidence="3" id="KW-1185">Reference proteome</keyword>
<gene>
    <name evidence="2" type="ORF">NC653_015381</name>
</gene>
<dbReference type="PANTHER" id="PTHR33184">
    <property type="entry name" value="PROTEIN TAPETUM DETERMINANT 1-LIKE-RELATED"/>
    <property type="match status" value="1"/>
</dbReference>
<dbReference type="Pfam" id="PF24068">
    <property type="entry name" value="TPD1_C"/>
    <property type="match status" value="1"/>
</dbReference>
<dbReference type="PANTHER" id="PTHR33184:SF61">
    <property type="entry name" value="TPD1 PROTEIN HOMOLOG 1"/>
    <property type="match status" value="1"/>
</dbReference>
<evidence type="ECO:0000313" key="3">
    <source>
        <dbReference type="Proteomes" id="UP001164929"/>
    </source>
</evidence>
<dbReference type="InterPro" id="IPR040361">
    <property type="entry name" value="TPD1"/>
</dbReference>